<dbReference type="Gene3D" id="3.50.50.60">
    <property type="entry name" value="FAD/NAD(P)-binding domain"/>
    <property type="match status" value="1"/>
</dbReference>
<dbReference type="AlphaFoldDB" id="A0AAV5AF19"/>
<dbReference type="InterPro" id="IPR050982">
    <property type="entry name" value="Auxin_biosynth/cation_transpt"/>
</dbReference>
<keyword evidence="1" id="KW-0560">Oxidoreductase</keyword>
<dbReference type="EMBL" id="BPWL01000007">
    <property type="protein sequence ID" value="GJJ11779.1"/>
    <property type="molecule type" value="Genomic_DNA"/>
</dbReference>
<dbReference type="GO" id="GO:0004497">
    <property type="term" value="F:monooxygenase activity"/>
    <property type="evidence" value="ECO:0007669"/>
    <property type="project" value="TreeGrafter"/>
</dbReference>
<proteinExistence type="predicted"/>
<evidence type="ECO:0000313" key="3">
    <source>
        <dbReference type="Proteomes" id="UP001050691"/>
    </source>
</evidence>
<dbReference type="PANTHER" id="PTHR43539:SF68">
    <property type="entry name" value="FLAVIN-BINDING MONOOXYGENASE-LIKE PROTEIN (AFU_ORTHOLOGUE AFUA_4G09220)"/>
    <property type="match status" value="1"/>
</dbReference>
<evidence type="ECO:0000256" key="1">
    <source>
        <dbReference type="ARBA" id="ARBA00023002"/>
    </source>
</evidence>
<accession>A0AAV5AF19</accession>
<keyword evidence="3" id="KW-1185">Reference proteome</keyword>
<sequence>MENVNATEVVQQWLQNFNEVISKNDIPALLELFVQHGWLRDNLIFTWDHRSLEGHDAIKKFLSHIDETEPNLTRLSKAKISDVKLASLYGINPGFTPEHLLEGTFTFETPIFTGNGYVLLSPPKGEEKSWKAFTLYVTAAELKGHEEDGAPIGYYDNHAKTWQEVVAEERRKIEEDPHVIVLGAGHNGLGIGARFRQMRIPTLLIDKSDRTGDVWRHRYPSLTLHTSKAHHAMLYTQPPSNWPRFTPKDKVAYMLEHYATNQELVIWHRSTILPGPVYDPVTKRWTVEVLRDGEKVVLRPYHIVLAVGVFGPRFVPDLPGVNLFPGDHCHAEQFKGAHHYKGKKVVVVGAAQTASDICLDLALHDATSVTMVQKTSTIVMSIDLTNKALDKVWPVGVDPVVGDFRSAGFPFGLAKKFSIAGKDARIAEQKTMLDGLTKAGLKLSEGKEGGGVPVQIFASGTGVDIGAAEQIINGRIKIKSGEPERFTKDGLIFKDGSFLEADAVVFATGYHPVQHTLNPIFGEELSERISPAWGLDEEGETIRNFRPCGHPGLWWATGGFNNVRYYSKPLAIQIKARLLGLVKD</sequence>
<reference evidence="2" key="1">
    <citation type="submission" date="2021-10" db="EMBL/GenBank/DDBJ databases">
        <title>De novo Genome Assembly of Clathrus columnatus (Basidiomycota, Fungi) Using Illumina and Nanopore Sequence Data.</title>
        <authorList>
            <person name="Ogiso-Tanaka E."/>
            <person name="Itagaki H."/>
            <person name="Hosoya T."/>
            <person name="Hosaka K."/>
        </authorList>
    </citation>
    <scope>NUCLEOTIDE SEQUENCE</scope>
    <source>
        <strain evidence="2">MO-923</strain>
    </source>
</reference>
<dbReference type="InterPro" id="IPR036188">
    <property type="entry name" value="FAD/NAD-bd_sf"/>
</dbReference>
<gene>
    <name evidence="2" type="ORF">Clacol_006017</name>
</gene>
<dbReference type="GO" id="GO:0050660">
    <property type="term" value="F:flavin adenine dinucleotide binding"/>
    <property type="evidence" value="ECO:0007669"/>
    <property type="project" value="TreeGrafter"/>
</dbReference>
<evidence type="ECO:0008006" key="4">
    <source>
        <dbReference type="Google" id="ProtNLM"/>
    </source>
</evidence>
<comment type="caution">
    <text evidence="2">The sequence shown here is derived from an EMBL/GenBank/DDBJ whole genome shotgun (WGS) entry which is preliminary data.</text>
</comment>
<evidence type="ECO:0000313" key="2">
    <source>
        <dbReference type="EMBL" id="GJJ11779.1"/>
    </source>
</evidence>
<dbReference type="PANTHER" id="PTHR43539">
    <property type="entry name" value="FLAVIN-BINDING MONOOXYGENASE-LIKE PROTEIN (AFU_ORTHOLOGUE AFUA_4G09220)"/>
    <property type="match status" value="1"/>
</dbReference>
<organism evidence="2 3">
    <name type="scientific">Clathrus columnatus</name>
    <dbReference type="NCBI Taxonomy" id="1419009"/>
    <lineage>
        <taxon>Eukaryota</taxon>
        <taxon>Fungi</taxon>
        <taxon>Dikarya</taxon>
        <taxon>Basidiomycota</taxon>
        <taxon>Agaricomycotina</taxon>
        <taxon>Agaricomycetes</taxon>
        <taxon>Phallomycetidae</taxon>
        <taxon>Phallales</taxon>
        <taxon>Clathraceae</taxon>
        <taxon>Clathrus</taxon>
    </lineage>
</organism>
<protein>
    <recommendedName>
        <fullName evidence="4">Flavin-containing monooxygenase</fullName>
    </recommendedName>
</protein>
<dbReference type="Pfam" id="PF13738">
    <property type="entry name" value="Pyr_redox_3"/>
    <property type="match status" value="1"/>
</dbReference>
<name>A0AAV5AF19_9AGAM</name>
<dbReference type="SUPFAM" id="SSF51905">
    <property type="entry name" value="FAD/NAD(P)-binding domain"/>
    <property type="match status" value="2"/>
</dbReference>
<dbReference type="Proteomes" id="UP001050691">
    <property type="component" value="Unassembled WGS sequence"/>
</dbReference>